<reference evidence="4" key="1">
    <citation type="submission" date="2016-06" db="UniProtKB">
        <authorList>
            <consortium name="WormBaseParasite"/>
        </authorList>
    </citation>
    <scope>IDENTIFICATION</scope>
</reference>
<keyword evidence="1" id="KW-0472">Membrane</keyword>
<feature type="transmembrane region" description="Helical" evidence="1">
    <location>
        <begin position="105"/>
        <end position="122"/>
    </location>
</feature>
<keyword evidence="3" id="KW-1185">Reference proteome</keyword>
<sequence length="310" mass="36079">MEIDTKEYITYSTSLCDPNASIPVESISALVNFSRLCGNWPWKHMSNADYDYMTNLHYGLWYFNEVVVPFCRVMLRLLGIVGALAFLSMVRYIREQRQVIFRKCLGAMSCADLLYNTVSIVYTDTIASQSELLKRMRFTCEILLPFFMLLAMVSLTSCIVTRIRYRVKMFRKERKATGDQYVFSGICRSSHEAKLSDEFSKMIVITLITAGTFIRSQVAWLCFEAAQICDVYKRNATLSSTMEEIQAWYRLHVFLTLTSVLCSLFESLDRTSTFYIHMLFNRRARKHFRLSLKQCVTHYCGIHNAKFPVF</sequence>
<evidence type="ECO:0000313" key="4">
    <source>
        <dbReference type="WBParaSite" id="SBAD_0000768101-mRNA-1"/>
    </source>
</evidence>
<dbReference type="AlphaFoldDB" id="A0A183IUV6"/>
<keyword evidence="1" id="KW-0812">Transmembrane</keyword>
<reference evidence="2 3" key="2">
    <citation type="submission" date="2018-11" db="EMBL/GenBank/DDBJ databases">
        <authorList>
            <consortium name="Pathogen Informatics"/>
        </authorList>
    </citation>
    <scope>NUCLEOTIDE SEQUENCE [LARGE SCALE GENOMIC DNA]</scope>
</reference>
<gene>
    <name evidence="2" type="ORF">SBAD_LOCUS7404</name>
</gene>
<protein>
    <submittedName>
        <fullName evidence="4">G_PROTEIN_RECEP_F1_2 domain-containing protein</fullName>
    </submittedName>
</protein>
<evidence type="ECO:0000313" key="2">
    <source>
        <dbReference type="EMBL" id="VDP12986.1"/>
    </source>
</evidence>
<dbReference type="WBParaSite" id="SBAD_0000768101-mRNA-1">
    <property type="protein sequence ID" value="SBAD_0000768101-mRNA-1"/>
    <property type="gene ID" value="SBAD_0000768101"/>
</dbReference>
<keyword evidence="1" id="KW-1133">Transmembrane helix</keyword>
<evidence type="ECO:0000313" key="3">
    <source>
        <dbReference type="Proteomes" id="UP000270296"/>
    </source>
</evidence>
<dbReference type="Proteomes" id="UP000270296">
    <property type="component" value="Unassembled WGS sequence"/>
</dbReference>
<dbReference type="EMBL" id="UZAM01010588">
    <property type="protein sequence ID" value="VDP12986.1"/>
    <property type="molecule type" value="Genomic_DNA"/>
</dbReference>
<organism evidence="4">
    <name type="scientific">Soboliphyme baturini</name>
    <dbReference type="NCBI Taxonomy" id="241478"/>
    <lineage>
        <taxon>Eukaryota</taxon>
        <taxon>Metazoa</taxon>
        <taxon>Ecdysozoa</taxon>
        <taxon>Nematoda</taxon>
        <taxon>Enoplea</taxon>
        <taxon>Dorylaimia</taxon>
        <taxon>Dioctophymatida</taxon>
        <taxon>Dioctophymatoidea</taxon>
        <taxon>Soboliphymatidae</taxon>
        <taxon>Soboliphyme</taxon>
    </lineage>
</organism>
<evidence type="ECO:0000256" key="1">
    <source>
        <dbReference type="SAM" id="Phobius"/>
    </source>
</evidence>
<name>A0A183IUV6_9BILA</name>
<feature type="transmembrane region" description="Helical" evidence="1">
    <location>
        <begin position="73"/>
        <end position="93"/>
    </location>
</feature>
<accession>A0A183IUV6</accession>
<proteinExistence type="predicted"/>
<feature type="transmembrane region" description="Helical" evidence="1">
    <location>
        <begin position="142"/>
        <end position="165"/>
    </location>
</feature>